<gene>
    <name evidence="2" type="ORF">EDF64_104272</name>
</gene>
<dbReference type="SUPFAM" id="SSF54909">
    <property type="entry name" value="Dimeric alpha+beta barrel"/>
    <property type="match status" value="1"/>
</dbReference>
<proteinExistence type="predicted"/>
<evidence type="ECO:0000313" key="2">
    <source>
        <dbReference type="EMBL" id="TDN44868.1"/>
    </source>
</evidence>
<accession>A0A4R6DL11</accession>
<evidence type="ECO:0000259" key="1">
    <source>
        <dbReference type="PROSITE" id="PS51725"/>
    </source>
</evidence>
<dbReference type="AlphaFoldDB" id="A0A4R6DL11"/>
<dbReference type="Pfam" id="PF03992">
    <property type="entry name" value="ABM"/>
    <property type="match status" value="1"/>
</dbReference>
<dbReference type="Gene3D" id="3.30.70.100">
    <property type="match status" value="1"/>
</dbReference>
<dbReference type="GO" id="GO:0004497">
    <property type="term" value="F:monooxygenase activity"/>
    <property type="evidence" value="ECO:0007669"/>
    <property type="project" value="UniProtKB-KW"/>
</dbReference>
<dbReference type="InterPro" id="IPR007138">
    <property type="entry name" value="ABM_dom"/>
</dbReference>
<dbReference type="Proteomes" id="UP000295764">
    <property type="component" value="Unassembled WGS sequence"/>
</dbReference>
<name>A0A4R6DL11_9MICO</name>
<organism evidence="2 3">
    <name type="scientific">Curtobacterium flaccumfaciens</name>
    <dbReference type="NCBI Taxonomy" id="2035"/>
    <lineage>
        <taxon>Bacteria</taxon>
        <taxon>Bacillati</taxon>
        <taxon>Actinomycetota</taxon>
        <taxon>Actinomycetes</taxon>
        <taxon>Micrococcales</taxon>
        <taxon>Microbacteriaceae</taxon>
        <taxon>Curtobacterium</taxon>
    </lineage>
</organism>
<dbReference type="OrthoDB" id="7867302at2"/>
<feature type="domain" description="ABM" evidence="1">
    <location>
        <begin position="3"/>
        <end position="93"/>
    </location>
</feature>
<dbReference type="EMBL" id="SNVW01000004">
    <property type="protein sequence ID" value="TDN44868.1"/>
    <property type="molecule type" value="Genomic_DNA"/>
</dbReference>
<dbReference type="RefSeq" id="WP_133519525.1">
    <property type="nucleotide sequence ID" value="NZ_SNVW01000004.1"/>
</dbReference>
<dbReference type="PROSITE" id="PS51725">
    <property type="entry name" value="ABM"/>
    <property type="match status" value="1"/>
</dbReference>
<evidence type="ECO:0000313" key="3">
    <source>
        <dbReference type="Proteomes" id="UP000295764"/>
    </source>
</evidence>
<dbReference type="InterPro" id="IPR011008">
    <property type="entry name" value="Dimeric_a/b-barrel"/>
</dbReference>
<reference evidence="2 3" key="1">
    <citation type="submission" date="2019-03" db="EMBL/GenBank/DDBJ databases">
        <title>Genomic analyses of the natural microbiome of Caenorhabditis elegans.</title>
        <authorList>
            <person name="Samuel B."/>
        </authorList>
    </citation>
    <scope>NUCLEOTIDE SEQUENCE [LARGE SCALE GENOMIC DNA]</scope>
    <source>
        <strain evidence="2 3">JUb65</strain>
    </source>
</reference>
<keyword evidence="2" id="KW-0560">Oxidoreductase</keyword>
<comment type="caution">
    <text evidence="2">The sequence shown here is derived from an EMBL/GenBank/DDBJ whole genome shotgun (WGS) entry which is preliminary data.</text>
</comment>
<protein>
    <submittedName>
        <fullName evidence="2">Quinol monooxygenase YgiN</fullName>
    </submittedName>
</protein>
<sequence length="100" mass="10950">MSMTVLLEAQLRSDLPTETVETAVRETLAQTGAFPGNESLEVLVDDADPTRVVVLERWTTSADHDAYVAWRATPEGASALRDVVASPPVKRTFDKTMPLH</sequence>
<keyword evidence="2" id="KW-0503">Monooxygenase</keyword>